<gene>
    <name evidence="1" type="ORF">RFI_06509</name>
</gene>
<proteinExistence type="predicted"/>
<feature type="non-terminal residue" evidence="1">
    <location>
        <position position="1"/>
    </location>
</feature>
<dbReference type="Proteomes" id="UP000023152">
    <property type="component" value="Unassembled WGS sequence"/>
</dbReference>
<reference evidence="1 2" key="1">
    <citation type="journal article" date="2013" name="Curr. Biol.">
        <title>The Genome of the Foraminiferan Reticulomyxa filosa.</title>
        <authorList>
            <person name="Glockner G."/>
            <person name="Hulsmann N."/>
            <person name="Schleicher M."/>
            <person name="Noegel A.A."/>
            <person name="Eichinger L."/>
            <person name="Gallinger C."/>
            <person name="Pawlowski J."/>
            <person name="Sierra R."/>
            <person name="Euteneuer U."/>
            <person name="Pillet L."/>
            <person name="Moustafa A."/>
            <person name="Platzer M."/>
            <person name="Groth M."/>
            <person name="Szafranski K."/>
            <person name="Schliwa M."/>
        </authorList>
    </citation>
    <scope>NUCLEOTIDE SEQUENCE [LARGE SCALE GENOMIC DNA]</scope>
</reference>
<sequence>AFRVKYEGKTDSILFTCHDTFHQILTLSIQNQRTNLLPNPVKVETTIEVWCWPALEFLPSTLAMGVGKREAISQYYPEWLKSENAAEFFINVDNNPKKESNKSVDALDILAITRDHDMSFLNSRKLGSVLVMGFLQHRLTFRGFKVMIPSTFMLLGQTMLAHVEGLDGELPVKHNFDDVFVEWTVSDASIAQLQSVILPPNGNFMTANPQGNGEGKGLSVKVVTNVVGEVDIRAVVSLRNAPKASANRFEIQKTIRVLPNVLPPCNQIILRPNSTFHLSSLFKNQLNANSLRGTYDLVITSDNPTYVAVREDGLTLKADTPTTSNFIVHVGLVSPNDPWANPFVDLNKGYVVCMCGFCGYSFIQSTKIVKNKDKSYAAPQLAAFVVVAVQPNGFDLWDENSKKGYDGSMLSPTHALQLSLANKVVLGGPAKSRFSPTDNILCESMEVTLQVTMLDDLVRELTVMSNIFAYSNDSSILSIGPSSVLRVHICPW</sequence>
<dbReference type="EMBL" id="ASPP01005400">
    <property type="protein sequence ID" value="ETO30610.1"/>
    <property type="molecule type" value="Genomic_DNA"/>
</dbReference>
<name>X6NWC1_RETFI</name>
<keyword evidence="2" id="KW-1185">Reference proteome</keyword>
<comment type="caution">
    <text evidence="1">The sequence shown here is derived from an EMBL/GenBank/DDBJ whole genome shotgun (WGS) entry which is preliminary data.</text>
</comment>
<accession>X6NWC1</accession>
<protein>
    <submittedName>
        <fullName evidence="1">Uncharacterized protein</fullName>
    </submittedName>
</protein>
<dbReference type="AlphaFoldDB" id="X6NWC1"/>
<evidence type="ECO:0000313" key="2">
    <source>
        <dbReference type="Proteomes" id="UP000023152"/>
    </source>
</evidence>
<evidence type="ECO:0000313" key="1">
    <source>
        <dbReference type="EMBL" id="ETO30610.1"/>
    </source>
</evidence>
<organism evidence="1 2">
    <name type="scientific">Reticulomyxa filosa</name>
    <dbReference type="NCBI Taxonomy" id="46433"/>
    <lineage>
        <taxon>Eukaryota</taxon>
        <taxon>Sar</taxon>
        <taxon>Rhizaria</taxon>
        <taxon>Retaria</taxon>
        <taxon>Foraminifera</taxon>
        <taxon>Monothalamids</taxon>
        <taxon>Reticulomyxidae</taxon>
        <taxon>Reticulomyxa</taxon>
    </lineage>
</organism>